<name>A0A7Z0IIZ1_9MICO</name>
<sequence>MKFGRLAVPAVVSIGLVLGGCGGSATPSDSPSSQSPTPTTSKVATAKATQTNPEGSKRGGVVEGFPLKLIPKLPDGKISGTVDVVHGKMRQVSMTGITDYSADKVLKFYAAPLKKAGFKQLKTKKVDKSKSTIFSRSGGDELITVTVAPGKNGKQNFTVGGQIKDKSKK</sequence>
<dbReference type="PROSITE" id="PS51257">
    <property type="entry name" value="PROKAR_LIPOPROTEIN"/>
    <property type="match status" value="1"/>
</dbReference>
<gene>
    <name evidence="2" type="ORF">BJY26_003311</name>
</gene>
<evidence type="ECO:0000313" key="2">
    <source>
        <dbReference type="EMBL" id="NYI69005.1"/>
    </source>
</evidence>
<feature type="compositionally biased region" description="Low complexity" evidence="1">
    <location>
        <begin position="24"/>
        <end position="41"/>
    </location>
</feature>
<dbReference type="AlphaFoldDB" id="A0A7Z0IIZ1"/>
<keyword evidence="3" id="KW-1185">Reference proteome</keyword>
<comment type="caution">
    <text evidence="2">The sequence shown here is derived from an EMBL/GenBank/DDBJ whole genome shotgun (WGS) entry which is preliminary data.</text>
</comment>
<reference evidence="2 3" key="1">
    <citation type="submission" date="2020-07" db="EMBL/GenBank/DDBJ databases">
        <title>Sequencing the genomes of 1000 actinobacteria strains.</title>
        <authorList>
            <person name="Klenk H.-P."/>
        </authorList>
    </citation>
    <scope>NUCLEOTIDE SEQUENCE [LARGE SCALE GENOMIC DNA]</scope>
    <source>
        <strain evidence="2 3">DSM 26341</strain>
    </source>
</reference>
<evidence type="ECO:0008006" key="4">
    <source>
        <dbReference type="Google" id="ProtNLM"/>
    </source>
</evidence>
<accession>A0A7Z0IIZ1</accession>
<organism evidence="2 3">
    <name type="scientific">Spelaeicoccus albus</name>
    <dbReference type="NCBI Taxonomy" id="1280376"/>
    <lineage>
        <taxon>Bacteria</taxon>
        <taxon>Bacillati</taxon>
        <taxon>Actinomycetota</taxon>
        <taxon>Actinomycetes</taxon>
        <taxon>Micrococcales</taxon>
        <taxon>Brevibacteriaceae</taxon>
        <taxon>Spelaeicoccus</taxon>
    </lineage>
</organism>
<feature type="region of interest" description="Disordered" evidence="1">
    <location>
        <begin position="23"/>
        <end position="62"/>
    </location>
</feature>
<dbReference type="Proteomes" id="UP000539111">
    <property type="component" value="Unassembled WGS sequence"/>
</dbReference>
<dbReference type="EMBL" id="JACBZP010000001">
    <property type="protein sequence ID" value="NYI69005.1"/>
    <property type="molecule type" value="Genomic_DNA"/>
</dbReference>
<protein>
    <recommendedName>
        <fullName evidence="4">Lipoprotein</fullName>
    </recommendedName>
</protein>
<dbReference type="RefSeq" id="WP_179429270.1">
    <property type="nucleotide sequence ID" value="NZ_JACBZP010000001.1"/>
</dbReference>
<evidence type="ECO:0000313" key="3">
    <source>
        <dbReference type="Proteomes" id="UP000539111"/>
    </source>
</evidence>
<proteinExistence type="predicted"/>
<evidence type="ECO:0000256" key="1">
    <source>
        <dbReference type="SAM" id="MobiDB-lite"/>
    </source>
</evidence>